<evidence type="ECO:0000313" key="4">
    <source>
        <dbReference type="EMBL" id="EXX57127.1"/>
    </source>
</evidence>
<comment type="caution">
    <text evidence="4">The sequence shown here is derived from an EMBL/GenBank/DDBJ whole genome shotgun (WGS) entry which is preliminary data.</text>
</comment>
<gene>
    <name evidence="4" type="ORF">RirG_210080</name>
</gene>
<evidence type="ECO:0000256" key="2">
    <source>
        <dbReference type="ARBA" id="ARBA00022737"/>
    </source>
</evidence>
<dbReference type="Gene3D" id="3.80.10.10">
    <property type="entry name" value="Ribonuclease Inhibitor"/>
    <property type="match status" value="1"/>
</dbReference>
<dbReference type="SUPFAM" id="SSF52058">
    <property type="entry name" value="L domain-like"/>
    <property type="match status" value="1"/>
</dbReference>
<evidence type="ECO:0000313" key="5">
    <source>
        <dbReference type="Proteomes" id="UP000022910"/>
    </source>
</evidence>
<proteinExistence type="predicted"/>
<feature type="region of interest" description="Disordered" evidence="3">
    <location>
        <begin position="382"/>
        <end position="409"/>
    </location>
</feature>
<keyword evidence="5" id="KW-1185">Reference proteome</keyword>
<dbReference type="OrthoDB" id="2426248at2759"/>
<keyword evidence="2" id="KW-0677">Repeat</keyword>
<dbReference type="SMR" id="A0A015IJ18"/>
<dbReference type="HOGENOM" id="CLU_672932_0_0_1"/>
<evidence type="ECO:0000256" key="3">
    <source>
        <dbReference type="SAM" id="MobiDB-lite"/>
    </source>
</evidence>
<dbReference type="STRING" id="1432141.A0A015IJ18"/>
<dbReference type="EMBL" id="JEMT01027436">
    <property type="protein sequence ID" value="EXX57127.1"/>
    <property type="molecule type" value="Genomic_DNA"/>
</dbReference>
<dbReference type="PANTHER" id="PTHR45712:SF22">
    <property type="entry name" value="INSULIN-LIKE GROWTH FACTOR-BINDING PROTEIN COMPLEX ACID LABILE SUBUNIT"/>
    <property type="match status" value="1"/>
</dbReference>
<reference evidence="4 5" key="1">
    <citation type="submission" date="2014-02" db="EMBL/GenBank/DDBJ databases">
        <title>Single nucleus genome sequencing reveals high similarity among nuclei of an endomycorrhizal fungus.</title>
        <authorList>
            <person name="Lin K."/>
            <person name="Geurts R."/>
            <person name="Zhang Z."/>
            <person name="Limpens E."/>
            <person name="Saunders D.G."/>
            <person name="Mu D."/>
            <person name="Pang E."/>
            <person name="Cao H."/>
            <person name="Cha H."/>
            <person name="Lin T."/>
            <person name="Zhou Q."/>
            <person name="Shang Y."/>
            <person name="Li Y."/>
            <person name="Ivanov S."/>
            <person name="Sharma T."/>
            <person name="Velzen R.V."/>
            <person name="Ruijter N.D."/>
            <person name="Aanen D.K."/>
            <person name="Win J."/>
            <person name="Kamoun S."/>
            <person name="Bisseling T."/>
            <person name="Huang S."/>
        </authorList>
    </citation>
    <scope>NUCLEOTIDE SEQUENCE [LARGE SCALE GENOMIC DNA]</scope>
    <source>
        <strain evidence="5">DAOM197198w</strain>
    </source>
</reference>
<evidence type="ECO:0008006" key="6">
    <source>
        <dbReference type="Google" id="ProtNLM"/>
    </source>
</evidence>
<dbReference type="InterPro" id="IPR050333">
    <property type="entry name" value="SLRP"/>
</dbReference>
<accession>A0A015IJ18</accession>
<keyword evidence="1" id="KW-0433">Leucine-rich repeat</keyword>
<dbReference type="Proteomes" id="UP000022910">
    <property type="component" value="Unassembled WGS sequence"/>
</dbReference>
<sequence length="409" mass="48371">MVQAQEWLDKKYPKEIRSNITEINISKNYNILENEYLVGNLKLEGFKNLKKFDCSRNSITNLDMNDSINIKKLKCSSNKIQILKIEKLIKIKVIECENNQIIELNLNSFKNLEKLNCCGNKLKELKINNLNNLELLYCSYNKLINLNLINCLNLNKINCDNNKIKEIKLPLNNQRLEILNLNSNNLLYQDLNIFSKFINLKRLDIGNNEFKERKYNKFYGSLELLKNLEKLEYLEISDTDIDKGLEYLSDSVEEIGCSIFNRGQCGVKKIKDKLCLFVSFEDDGYFTCKFQPWKMLNKLEEKNKQLEKDFEEERSIRISLQDQINEYFQKNLQLQNDLRQIDMENQQLQKKLSNLQIQNINQQSDSIIHQFSAFENQIEEFDDSFQEEEEEEEEGSDCSFEVVSQEIIE</sequence>
<feature type="compositionally biased region" description="Acidic residues" evidence="3">
    <location>
        <begin position="382"/>
        <end position="396"/>
    </location>
</feature>
<protein>
    <recommendedName>
        <fullName evidence="6">L domain-like protein</fullName>
    </recommendedName>
</protein>
<evidence type="ECO:0000256" key="1">
    <source>
        <dbReference type="ARBA" id="ARBA00022614"/>
    </source>
</evidence>
<dbReference type="PANTHER" id="PTHR45712">
    <property type="entry name" value="AGAP008170-PA"/>
    <property type="match status" value="1"/>
</dbReference>
<name>A0A015IJ18_RHIIW</name>
<dbReference type="InterPro" id="IPR032675">
    <property type="entry name" value="LRR_dom_sf"/>
</dbReference>
<organism evidence="4 5">
    <name type="scientific">Rhizophagus irregularis (strain DAOM 197198w)</name>
    <name type="common">Glomus intraradices</name>
    <dbReference type="NCBI Taxonomy" id="1432141"/>
    <lineage>
        <taxon>Eukaryota</taxon>
        <taxon>Fungi</taxon>
        <taxon>Fungi incertae sedis</taxon>
        <taxon>Mucoromycota</taxon>
        <taxon>Glomeromycotina</taxon>
        <taxon>Glomeromycetes</taxon>
        <taxon>Glomerales</taxon>
        <taxon>Glomeraceae</taxon>
        <taxon>Rhizophagus</taxon>
    </lineage>
</organism>
<dbReference type="AlphaFoldDB" id="A0A015IJ18"/>